<sequence>MTSSPPHFPGQTKWPNVPACYEWLSLDRRGDWRLQGERVTHRGLIEFMNRQYGSDETGRWFVQNGPQRVYVDLACTPWIFRREGETFISHTGAPAGRIDAVLLDTDGSILLAAELGIGLLDDRDLAGILAECQLPDGRPADETAFAELMENGISAVSWHGLQLTMIAAVDLPERYKFKPQPRA</sequence>
<dbReference type="Proteomes" id="UP000187526">
    <property type="component" value="Unassembled WGS sequence"/>
</dbReference>
<dbReference type="InterPro" id="IPR021332">
    <property type="entry name" value="DUF2944"/>
</dbReference>
<dbReference type="RefSeq" id="WP_076093288.1">
    <property type="nucleotide sequence ID" value="NZ_MTHD01000002.1"/>
</dbReference>
<evidence type="ECO:0008006" key="3">
    <source>
        <dbReference type="Google" id="ProtNLM"/>
    </source>
</evidence>
<dbReference type="STRING" id="418702.BJN45_06630"/>
<comment type="caution">
    <text evidence="1">The sequence shown here is derived from an EMBL/GenBank/DDBJ whole genome shotgun (WGS) entry which is preliminary data.</text>
</comment>
<organism evidence="1 2">
    <name type="scientific">Azonexus hydrophilus</name>
    <dbReference type="NCBI Taxonomy" id="418702"/>
    <lineage>
        <taxon>Bacteria</taxon>
        <taxon>Pseudomonadati</taxon>
        <taxon>Pseudomonadota</taxon>
        <taxon>Betaproteobacteria</taxon>
        <taxon>Rhodocyclales</taxon>
        <taxon>Azonexaceae</taxon>
        <taxon>Azonexus</taxon>
    </lineage>
</organism>
<gene>
    <name evidence="1" type="ORF">BJN45_06630</name>
</gene>
<evidence type="ECO:0000313" key="2">
    <source>
        <dbReference type="Proteomes" id="UP000187526"/>
    </source>
</evidence>
<dbReference type="OrthoDB" id="7057642at2"/>
<dbReference type="EMBL" id="MTHD01000002">
    <property type="protein sequence ID" value="OMG54846.1"/>
    <property type="molecule type" value="Genomic_DNA"/>
</dbReference>
<proteinExistence type="predicted"/>
<accession>A0A1R1I7W7</accession>
<name>A0A1R1I7W7_9RHOO</name>
<reference evidence="1 2" key="1">
    <citation type="submission" date="2016-10" db="EMBL/GenBank/DDBJ databases">
        <title>Alkaliphiles isolated from bioreactors.</title>
        <authorList>
            <person name="Salah Z."/>
            <person name="Rout S.P."/>
            <person name="Humphreys P.N."/>
        </authorList>
    </citation>
    <scope>NUCLEOTIDE SEQUENCE [LARGE SCALE GENOMIC DNA]</scope>
    <source>
        <strain evidence="1 2">ZS02</strain>
    </source>
</reference>
<evidence type="ECO:0000313" key="1">
    <source>
        <dbReference type="EMBL" id="OMG54846.1"/>
    </source>
</evidence>
<dbReference type="Pfam" id="PF11161">
    <property type="entry name" value="DUF2944"/>
    <property type="match status" value="1"/>
</dbReference>
<protein>
    <recommendedName>
        <fullName evidence="3">DUF2946 domain-containing protein</fullName>
    </recommendedName>
</protein>
<keyword evidence="2" id="KW-1185">Reference proteome</keyword>
<dbReference type="AlphaFoldDB" id="A0A1R1I7W7"/>